<dbReference type="OrthoDB" id="10011777at2759"/>
<reference evidence="3" key="2">
    <citation type="submission" date="2020-04" db="EMBL/GenBank/DDBJ databases">
        <authorList>
            <consortium name="NCBI Genome Project"/>
        </authorList>
    </citation>
    <scope>NUCLEOTIDE SEQUENCE</scope>
    <source>
        <strain evidence="3">CBS 342.82</strain>
    </source>
</reference>
<proteinExistence type="predicted"/>
<evidence type="ECO:0000259" key="1">
    <source>
        <dbReference type="Pfam" id="PF03992"/>
    </source>
</evidence>
<feature type="domain" description="ABM" evidence="1">
    <location>
        <begin position="5"/>
        <end position="78"/>
    </location>
</feature>
<dbReference type="SUPFAM" id="SSF54909">
    <property type="entry name" value="Dimeric alpha+beta barrel"/>
    <property type="match status" value="1"/>
</dbReference>
<reference evidence="3" key="1">
    <citation type="submission" date="2020-01" db="EMBL/GenBank/DDBJ databases">
        <authorList>
            <consortium name="DOE Joint Genome Institute"/>
            <person name="Haridas S."/>
            <person name="Albert R."/>
            <person name="Binder M."/>
            <person name="Bloem J."/>
            <person name="Labutti K."/>
            <person name="Salamov A."/>
            <person name="Andreopoulos B."/>
            <person name="Baker S.E."/>
            <person name="Barry K."/>
            <person name="Bills G."/>
            <person name="Bluhm B.H."/>
            <person name="Cannon C."/>
            <person name="Castanera R."/>
            <person name="Culley D.E."/>
            <person name="Daum C."/>
            <person name="Ezra D."/>
            <person name="Gonzalez J.B."/>
            <person name="Henrissat B."/>
            <person name="Kuo A."/>
            <person name="Liang C."/>
            <person name="Lipzen A."/>
            <person name="Lutzoni F."/>
            <person name="Magnuson J."/>
            <person name="Mondo S."/>
            <person name="Nolan M."/>
            <person name="Ohm R."/>
            <person name="Pangilinan J."/>
            <person name="Park H.-J."/>
            <person name="Ramirez L."/>
            <person name="Alfaro M."/>
            <person name="Sun H."/>
            <person name="Tritt A."/>
            <person name="Yoshinaga Y."/>
            <person name="Zwiers L.-H."/>
            <person name="Turgeon B.G."/>
            <person name="Goodwin S.B."/>
            <person name="Spatafora J.W."/>
            <person name="Crous P.W."/>
            <person name="Grigoriev I.V."/>
        </authorList>
    </citation>
    <scope>NUCLEOTIDE SEQUENCE</scope>
    <source>
        <strain evidence="3">CBS 342.82</strain>
    </source>
</reference>
<protein>
    <recommendedName>
        <fullName evidence="1">ABM domain-containing protein</fullName>
    </recommendedName>
</protein>
<dbReference type="GeneID" id="54357230"/>
<organism evidence="3">
    <name type="scientific">Dissoconium aciculare CBS 342.82</name>
    <dbReference type="NCBI Taxonomy" id="1314786"/>
    <lineage>
        <taxon>Eukaryota</taxon>
        <taxon>Fungi</taxon>
        <taxon>Dikarya</taxon>
        <taxon>Ascomycota</taxon>
        <taxon>Pezizomycotina</taxon>
        <taxon>Dothideomycetes</taxon>
        <taxon>Dothideomycetidae</taxon>
        <taxon>Mycosphaerellales</taxon>
        <taxon>Dissoconiaceae</taxon>
        <taxon>Dissoconium</taxon>
    </lineage>
</organism>
<dbReference type="InterPro" id="IPR011008">
    <property type="entry name" value="Dimeric_a/b-barrel"/>
</dbReference>
<dbReference type="PANTHER" id="PTHR40624:SF1">
    <property type="entry name" value="BIOSYNTHESIS MONOOXYGENASE, PUTATIVE (AFU_ORTHOLOGUE AFUA_1G12025)-RELATED"/>
    <property type="match status" value="1"/>
</dbReference>
<dbReference type="Pfam" id="PF03992">
    <property type="entry name" value="ABM"/>
    <property type="match status" value="1"/>
</dbReference>
<evidence type="ECO:0000313" key="3">
    <source>
        <dbReference type="RefSeq" id="XP_033461279.1"/>
    </source>
</evidence>
<dbReference type="Gene3D" id="3.30.70.100">
    <property type="match status" value="1"/>
</dbReference>
<gene>
    <name evidence="3" type="ORF">K489DRAFT_177955</name>
</gene>
<reference evidence="3" key="3">
    <citation type="submission" date="2025-08" db="UniProtKB">
        <authorList>
            <consortium name="RefSeq"/>
        </authorList>
    </citation>
    <scope>IDENTIFICATION</scope>
    <source>
        <strain evidence="3">CBS 342.82</strain>
    </source>
</reference>
<dbReference type="InterPro" id="IPR007138">
    <property type="entry name" value="ABM_dom"/>
</dbReference>
<evidence type="ECO:0000313" key="2">
    <source>
        <dbReference type="Proteomes" id="UP000504637"/>
    </source>
</evidence>
<dbReference type="PANTHER" id="PTHR40624">
    <property type="entry name" value="BIOSYNTHESIS MONOOXYGENASE, PUTATIVE (AFU_ORTHOLOGUE AFUA_1G12025)-RELATED"/>
    <property type="match status" value="1"/>
</dbReference>
<dbReference type="Proteomes" id="UP000504637">
    <property type="component" value="Unplaced"/>
</dbReference>
<dbReference type="RefSeq" id="XP_033461279.1">
    <property type="nucleotide sequence ID" value="XM_033599431.1"/>
</dbReference>
<sequence>MSETHIIAFLYPKSDKVDRFRELMKSMCRSVHEKEDYTVRYLMTQKLGAKDPEFIMIETYRTQEDAKKHGDEPHFKELFGAFEKEGIFAKPAYIALSKGVEGFDSNRSLL</sequence>
<keyword evidence="2" id="KW-1185">Reference proteome</keyword>
<name>A0A6J3M8P5_9PEZI</name>
<accession>A0A6J3M8P5</accession>
<dbReference type="AlphaFoldDB" id="A0A6J3M8P5"/>